<dbReference type="EMBL" id="CAKJTG010000008">
    <property type="protein sequence ID" value="CAG9607932.1"/>
    <property type="molecule type" value="Genomic_DNA"/>
</dbReference>
<dbReference type="AlphaFoldDB" id="A0A9C7LAD9"/>
<evidence type="ECO:0000256" key="1">
    <source>
        <dbReference type="SAM" id="Phobius"/>
    </source>
</evidence>
<evidence type="ECO:0000313" key="2">
    <source>
        <dbReference type="EMBL" id="CAG9607932.1"/>
    </source>
</evidence>
<dbReference type="Proteomes" id="UP000789845">
    <property type="component" value="Unassembled WGS sequence"/>
</dbReference>
<name>A0A9C7LAD9_9BACI</name>
<comment type="caution">
    <text evidence="2">The sequence shown here is derived from an EMBL/GenBank/DDBJ whole genome shotgun (WGS) entry which is preliminary data.</text>
</comment>
<keyword evidence="1" id="KW-0812">Transmembrane</keyword>
<gene>
    <name evidence="2" type="ORF">NEOCIP111885_01624</name>
</gene>
<reference evidence="2" key="1">
    <citation type="submission" date="2021-10" db="EMBL/GenBank/DDBJ databases">
        <authorList>
            <person name="Criscuolo A."/>
        </authorList>
    </citation>
    <scope>NUCLEOTIDE SEQUENCE</scope>
    <source>
        <strain evidence="2">CIP111885</strain>
    </source>
</reference>
<organism evidence="2 3">
    <name type="scientific">Pseudoneobacillus rhizosphaerae</name>
    <dbReference type="NCBI Taxonomy" id="2880968"/>
    <lineage>
        <taxon>Bacteria</taxon>
        <taxon>Bacillati</taxon>
        <taxon>Bacillota</taxon>
        <taxon>Bacilli</taxon>
        <taxon>Bacillales</taxon>
        <taxon>Bacillaceae</taxon>
        <taxon>Pseudoneobacillus</taxon>
    </lineage>
</organism>
<evidence type="ECO:0000313" key="3">
    <source>
        <dbReference type="Proteomes" id="UP000789845"/>
    </source>
</evidence>
<sequence>MLVDINLLPKKERKNFTLFIILAVLSSVILIGTLFFLIYGNAMQKEEQILKEKILQINGKLQQEQDKLITMQEITSIEELKSAVKWAETYPIKAVEVLKHLTSLLPERGFILQYSYNEKGIIHLSVQFDTSREAAQYLQWLTDSEWVDEVSITSLGLSTISDLPADLYNEMINNEFIPRYIGEFDISLAREKVKEMLYIEEGGNSK</sequence>
<proteinExistence type="predicted"/>
<keyword evidence="3" id="KW-1185">Reference proteome</keyword>
<protein>
    <recommendedName>
        <fullName evidence="4">PilN domain-containing protein</fullName>
    </recommendedName>
</protein>
<evidence type="ECO:0008006" key="4">
    <source>
        <dbReference type="Google" id="ProtNLM"/>
    </source>
</evidence>
<feature type="transmembrane region" description="Helical" evidence="1">
    <location>
        <begin position="16"/>
        <end position="39"/>
    </location>
</feature>
<keyword evidence="1" id="KW-1133">Transmembrane helix</keyword>
<dbReference type="RefSeq" id="WP_230496191.1">
    <property type="nucleotide sequence ID" value="NZ_CAKJTG010000008.1"/>
</dbReference>
<keyword evidence="1" id="KW-0472">Membrane</keyword>
<accession>A0A9C7LAD9</accession>